<evidence type="ECO:0000313" key="8">
    <source>
        <dbReference type="Proteomes" id="UP000284120"/>
    </source>
</evidence>
<evidence type="ECO:0000256" key="5">
    <source>
        <dbReference type="SAM" id="SignalP"/>
    </source>
</evidence>
<dbReference type="Pfam" id="PF00413">
    <property type="entry name" value="Peptidase_M10"/>
    <property type="match status" value="1"/>
</dbReference>
<evidence type="ECO:0000256" key="4">
    <source>
        <dbReference type="ARBA" id="ARBA00022833"/>
    </source>
</evidence>
<protein>
    <submittedName>
        <fullName evidence="7">Matrixin family metalloprotease</fullName>
    </submittedName>
</protein>
<evidence type="ECO:0000256" key="1">
    <source>
        <dbReference type="ARBA" id="ARBA00022670"/>
    </source>
</evidence>
<feature type="signal peptide" evidence="5">
    <location>
        <begin position="1"/>
        <end position="23"/>
    </location>
</feature>
<sequence>MKNKMKNILILALLLVFGKTAEANMVMSSFELKGASSDNKFMVSDSQMATDLEFRFTLMKYSDPSSPGDCYVTLLYTESPEDNNFDSHPSTIEISPTKYVRKSEFASHGTIFQSVWLPAILPAYRFSGRIVIRYRFFLSAQNKEVSWYSTVKYEINAPSYVSPGDLSKIESMGFSTNGIRSFKNDYYLVENDILIKKSSLNISNPIYAVNNNKEHNINIWVKPAIQPANSTWNNALYSAVAAWNANPSSDIKLHLVSQYGTLDVPPPHDIIVDSDLGVLSYSQSHAVEYTNGDGKAGGLILVNLDYGYSSSTQLVNIMIHALGHSLGFKHSNTANSIMANNNLSGYTSAFPSAVDEPIINSLYPLNANSVVTPYISGISNISSSWGWGQDYDMSYFCFGITYTWTSNTPHPYLPSVGQARLPEWSFNIGSHELKCTTSHSKYTTPIVATKNIIVQ</sequence>
<comment type="caution">
    <text evidence="7">The sequence shown here is derived from an EMBL/GenBank/DDBJ whole genome shotgun (WGS) entry which is preliminary data.</text>
</comment>
<evidence type="ECO:0000256" key="3">
    <source>
        <dbReference type="ARBA" id="ARBA00022801"/>
    </source>
</evidence>
<reference evidence="7 8" key="1">
    <citation type="submission" date="2018-06" db="EMBL/GenBank/DDBJ databases">
        <title>Pedobacter endophyticus sp. nov., an endophytic bacterium isolated from a leaf of Triticum aestivum.</title>
        <authorList>
            <person name="Zhang L."/>
        </authorList>
    </citation>
    <scope>NUCLEOTIDE SEQUENCE [LARGE SCALE GENOMIC DNA]</scope>
    <source>
        <strain evidence="7 8">CM134L-2</strain>
    </source>
</reference>
<dbReference type="RefSeq" id="WP_113646974.1">
    <property type="nucleotide sequence ID" value="NZ_QMHN01000002.1"/>
</dbReference>
<feature type="chain" id="PRO_5019545485" evidence="5">
    <location>
        <begin position="24"/>
        <end position="455"/>
    </location>
</feature>
<dbReference type="GO" id="GO:0008270">
    <property type="term" value="F:zinc ion binding"/>
    <property type="evidence" value="ECO:0007669"/>
    <property type="project" value="InterPro"/>
</dbReference>
<dbReference type="GO" id="GO:0004222">
    <property type="term" value="F:metalloendopeptidase activity"/>
    <property type="evidence" value="ECO:0007669"/>
    <property type="project" value="InterPro"/>
</dbReference>
<organism evidence="7 8">
    <name type="scientific">Pedobacter chitinilyticus</name>
    <dbReference type="NCBI Taxonomy" id="2233776"/>
    <lineage>
        <taxon>Bacteria</taxon>
        <taxon>Pseudomonadati</taxon>
        <taxon>Bacteroidota</taxon>
        <taxon>Sphingobacteriia</taxon>
        <taxon>Sphingobacteriales</taxon>
        <taxon>Sphingobacteriaceae</taxon>
        <taxon>Pedobacter</taxon>
    </lineage>
</organism>
<dbReference type="Proteomes" id="UP000284120">
    <property type="component" value="Unassembled WGS sequence"/>
</dbReference>
<evidence type="ECO:0000313" key="7">
    <source>
        <dbReference type="EMBL" id="RWU08453.1"/>
    </source>
</evidence>
<keyword evidence="5" id="KW-0732">Signal</keyword>
<evidence type="ECO:0000256" key="2">
    <source>
        <dbReference type="ARBA" id="ARBA00022723"/>
    </source>
</evidence>
<dbReference type="GO" id="GO:0031012">
    <property type="term" value="C:extracellular matrix"/>
    <property type="evidence" value="ECO:0007669"/>
    <property type="project" value="InterPro"/>
</dbReference>
<dbReference type="InterPro" id="IPR024079">
    <property type="entry name" value="MetalloPept_cat_dom_sf"/>
</dbReference>
<feature type="domain" description="Peptidase M10 metallopeptidase" evidence="6">
    <location>
        <begin position="295"/>
        <end position="343"/>
    </location>
</feature>
<keyword evidence="4" id="KW-0862">Zinc</keyword>
<proteinExistence type="predicted"/>
<keyword evidence="1 7" id="KW-0645">Protease</keyword>
<evidence type="ECO:0000259" key="6">
    <source>
        <dbReference type="Pfam" id="PF00413"/>
    </source>
</evidence>
<keyword evidence="3" id="KW-0378">Hydrolase</keyword>
<dbReference type="EMBL" id="SAYW01000002">
    <property type="protein sequence ID" value="RWU08453.1"/>
    <property type="molecule type" value="Genomic_DNA"/>
</dbReference>
<name>A0A443YWV2_9SPHI</name>
<dbReference type="InterPro" id="IPR001818">
    <property type="entry name" value="Pept_M10_metallopeptidase"/>
</dbReference>
<dbReference type="Gene3D" id="3.40.390.10">
    <property type="entry name" value="Collagenase (Catalytic Domain)"/>
    <property type="match status" value="1"/>
</dbReference>
<accession>A0A443YWV2</accession>
<dbReference type="GO" id="GO:0006508">
    <property type="term" value="P:proteolysis"/>
    <property type="evidence" value="ECO:0007669"/>
    <property type="project" value="UniProtKB-KW"/>
</dbReference>
<dbReference type="AlphaFoldDB" id="A0A443YWV2"/>
<dbReference type="OrthoDB" id="785995at2"/>
<dbReference type="SUPFAM" id="SSF55486">
    <property type="entry name" value="Metalloproteases ('zincins'), catalytic domain"/>
    <property type="match status" value="1"/>
</dbReference>
<gene>
    <name evidence="7" type="ORF">DPV69_08755</name>
</gene>
<keyword evidence="8" id="KW-1185">Reference proteome</keyword>
<keyword evidence="7" id="KW-0482">Metalloprotease</keyword>
<keyword evidence="2" id="KW-0479">Metal-binding</keyword>